<reference evidence="2 3" key="1">
    <citation type="journal article" date="2009" name="Stand. Genomic Sci.">
        <title>Complete genome sequence of Catenulispora acidiphila type strain (ID 139908).</title>
        <authorList>
            <person name="Copeland A."/>
            <person name="Lapidus A."/>
            <person name="Glavina Del Rio T."/>
            <person name="Nolan M."/>
            <person name="Lucas S."/>
            <person name="Chen F."/>
            <person name="Tice H."/>
            <person name="Cheng J.F."/>
            <person name="Bruce D."/>
            <person name="Goodwin L."/>
            <person name="Pitluck S."/>
            <person name="Mikhailova N."/>
            <person name="Pati A."/>
            <person name="Ivanova N."/>
            <person name="Mavromatis K."/>
            <person name="Chen A."/>
            <person name="Palaniappan K."/>
            <person name="Chain P."/>
            <person name="Land M."/>
            <person name="Hauser L."/>
            <person name="Chang Y.J."/>
            <person name="Jeffries C.D."/>
            <person name="Chertkov O."/>
            <person name="Brettin T."/>
            <person name="Detter J.C."/>
            <person name="Han C."/>
            <person name="Ali Z."/>
            <person name="Tindall B.J."/>
            <person name="Goker M."/>
            <person name="Bristow J."/>
            <person name="Eisen J.A."/>
            <person name="Markowitz V."/>
            <person name="Hugenholtz P."/>
            <person name="Kyrpides N.C."/>
            <person name="Klenk H.P."/>
        </authorList>
    </citation>
    <scope>NUCLEOTIDE SEQUENCE [LARGE SCALE GENOMIC DNA]</scope>
    <source>
        <strain evidence="3">DSM 44928 / JCM 14897 / NBRC 102108 / NRRL B-24433 / ID139908</strain>
    </source>
</reference>
<dbReference type="KEGG" id="cai:Caci_6516"/>
<evidence type="ECO:0000313" key="2">
    <source>
        <dbReference type="EMBL" id="ACU75365.1"/>
    </source>
</evidence>
<dbReference type="EMBL" id="CP001700">
    <property type="protein sequence ID" value="ACU75365.1"/>
    <property type="molecule type" value="Genomic_DNA"/>
</dbReference>
<evidence type="ECO:0000256" key="1">
    <source>
        <dbReference type="SAM" id="Phobius"/>
    </source>
</evidence>
<dbReference type="HOGENOM" id="CLU_1329947_0_0_11"/>
<keyword evidence="3" id="KW-1185">Reference proteome</keyword>
<feature type="transmembrane region" description="Helical" evidence="1">
    <location>
        <begin position="23"/>
        <end position="46"/>
    </location>
</feature>
<gene>
    <name evidence="2" type="ordered locus">Caci_6516</name>
</gene>
<evidence type="ECO:0000313" key="3">
    <source>
        <dbReference type="Proteomes" id="UP000000851"/>
    </source>
</evidence>
<dbReference type="AlphaFoldDB" id="C7PY75"/>
<accession>C7PY75</accession>
<sequence>MTQAVFFARSGESVNAIQVSSTLSMTVGVVAIVVIGVTAVALTLLWRRLRRAASEHSELISRANLRLRATVGPAQRRELSGLRLRLLEETNQTRRTIEYAQGNGSEFRELSTLFGRIESVVVGLDAQLGTLRREPGVDLVASALPQARMRVDQVTAAARSIRIQALALDGPGSPSDVELRRLVTDIDGEAQALAQWRATYRELAGG</sequence>
<dbReference type="InParanoid" id="C7PY75"/>
<keyword evidence="1" id="KW-0472">Membrane</keyword>
<name>C7PY75_CATAD</name>
<organism evidence="2 3">
    <name type="scientific">Catenulispora acidiphila (strain DSM 44928 / JCM 14897 / NBRC 102108 / NRRL B-24433 / ID139908)</name>
    <dbReference type="NCBI Taxonomy" id="479433"/>
    <lineage>
        <taxon>Bacteria</taxon>
        <taxon>Bacillati</taxon>
        <taxon>Actinomycetota</taxon>
        <taxon>Actinomycetes</taxon>
        <taxon>Catenulisporales</taxon>
        <taxon>Catenulisporaceae</taxon>
        <taxon>Catenulispora</taxon>
    </lineage>
</organism>
<keyword evidence="1" id="KW-1133">Transmembrane helix</keyword>
<dbReference type="Proteomes" id="UP000000851">
    <property type="component" value="Chromosome"/>
</dbReference>
<dbReference type="RefSeq" id="WP_015795094.1">
    <property type="nucleotide sequence ID" value="NC_013131.1"/>
</dbReference>
<keyword evidence="1" id="KW-0812">Transmembrane</keyword>
<protein>
    <submittedName>
        <fullName evidence="2">Putative secreted protein</fullName>
    </submittedName>
</protein>
<proteinExistence type="predicted"/>